<dbReference type="GO" id="GO:0006508">
    <property type="term" value="P:proteolysis"/>
    <property type="evidence" value="ECO:0007669"/>
    <property type="project" value="InterPro"/>
</dbReference>
<dbReference type="InterPro" id="IPR037219">
    <property type="entry name" value="Peptidase_M41-like"/>
</dbReference>
<organism evidence="3 4">
    <name type="scientific">Candidatus Phytoplasma pruni</name>
    <dbReference type="NCBI Taxonomy" id="479893"/>
    <lineage>
        <taxon>Bacteria</taxon>
        <taxon>Bacillati</taxon>
        <taxon>Mycoplasmatota</taxon>
        <taxon>Mollicutes</taxon>
        <taxon>Acholeplasmatales</taxon>
        <taxon>Acholeplasmataceae</taxon>
        <taxon>Candidatus Phytoplasma</taxon>
        <taxon>16SrIII (X-disease group)</taxon>
    </lineage>
</organism>
<reference evidence="3 4" key="1">
    <citation type="submission" date="2020-06" db="EMBL/GenBank/DDBJ databases">
        <title>Draft genome sequence of Candidatus Phytoplasma pruni (X-disease group, subgroup 16SrIII-B) strain ChTDIII from Argentina.</title>
        <authorList>
            <person name="Fernandez F.D."/>
            <person name="Zuebert C."/>
            <person name="Huettel B."/>
            <person name="Kube M."/>
            <person name="Conci L.R."/>
        </authorList>
    </citation>
    <scope>NUCLEOTIDE SEQUENCE [LARGE SCALE GENOMIC DNA]</scope>
    <source>
        <strain evidence="3 4">ChTDIII</strain>
    </source>
</reference>
<dbReference type="EMBL" id="JABUOH010000035">
    <property type="protein sequence ID" value="NWN45722.1"/>
    <property type="molecule type" value="Genomic_DNA"/>
</dbReference>
<keyword evidence="1" id="KW-1133">Transmembrane helix</keyword>
<comment type="caution">
    <text evidence="3">The sequence shown here is derived from an EMBL/GenBank/DDBJ whole genome shotgun (WGS) entry which is preliminary data.</text>
</comment>
<dbReference type="Proteomes" id="UP000568109">
    <property type="component" value="Unassembled WGS sequence"/>
</dbReference>
<proteinExistence type="predicted"/>
<dbReference type="RefSeq" id="WP_178734122.1">
    <property type="nucleotide sequence ID" value="NZ_JABUOH010000035.1"/>
</dbReference>
<keyword evidence="1" id="KW-0812">Transmembrane</keyword>
<feature type="domain" description="Peptidase M41" evidence="2">
    <location>
        <begin position="61"/>
        <end position="137"/>
    </location>
</feature>
<evidence type="ECO:0000259" key="2">
    <source>
        <dbReference type="Pfam" id="PF01434"/>
    </source>
</evidence>
<dbReference type="InterPro" id="IPR000642">
    <property type="entry name" value="Peptidase_M41"/>
</dbReference>
<dbReference type="GO" id="GO:0005524">
    <property type="term" value="F:ATP binding"/>
    <property type="evidence" value="ECO:0007669"/>
    <property type="project" value="InterPro"/>
</dbReference>
<feature type="transmembrane region" description="Helical" evidence="1">
    <location>
        <begin position="9"/>
        <end position="32"/>
    </location>
</feature>
<dbReference type="AlphaFoldDB" id="A0A851H9V7"/>
<keyword evidence="4" id="KW-1185">Reference proteome</keyword>
<accession>A0A851H9V7</accession>
<sequence length="241" mass="28151">MKKNLFKNIYFWFFTVLLLLAIESVVIIILLVNRNDKPPISQENTKTETEAINFNDWTKIKNEKLLKTAVHEGAHAVSVLSLDQQIDHMKITPQTANIDGLTAYYRKDDKDMNEQDYLNEIIINLSGRAGEVLLFGSDGGKHNYVDDERHAKGEIDKMFNKFPNNRFLTQRVNNKEKAKQDVLDDCYNQAKERLIKHKLIWKIIIQMLFDKGELNLKKGFMIDSKMESLKPASYNQRSWVW</sequence>
<evidence type="ECO:0000313" key="3">
    <source>
        <dbReference type="EMBL" id="NWN45722.1"/>
    </source>
</evidence>
<evidence type="ECO:0000256" key="1">
    <source>
        <dbReference type="SAM" id="Phobius"/>
    </source>
</evidence>
<keyword evidence="1" id="KW-0472">Membrane</keyword>
<dbReference type="Gene3D" id="1.20.58.760">
    <property type="entry name" value="Peptidase M41"/>
    <property type="match status" value="1"/>
</dbReference>
<protein>
    <recommendedName>
        <fullName evidence="2">Peptidase M41 domain-containing protein</fullName>
    </recommendedName>
</protein>
<dbReference type="GO" id="GO:0004222">
    <property type="term" value="F:metalloendopeptidase activity"/>
    <property type="evidence" value="ECO:0007669"/>
    <property type="project" value="InterPro"/>
</dbReference>
<gene>
    <name evidence="3" type="ORF">HR065_01315</name>
</gene>
<dbReference type="Pfam" id="PF01434">
    <property type="entry name" value="Peptidase_M41"/>
    <property type="match status" value="1"/>
</dbReference>
<dbReference type="GO" id="GO:0004176">
    <property type="term" value="F:ATP-dependent peptidase activity"/>
    <property type="evidence" value="ECO:0007669"/>
    <property type="project" value="InterPro"/>
</dbReference>
<name>A0A851H9V7_9MOLU</name>
<dbReference type="SUPFAM" id="SSF140990">
    <property type="entry name" value="FtsH protease domain-like"/>
    <property type="match status" value="1"/>
</dbReference>
<evidence type="ECO:0000313" key="4">
    <source>
        <dbReference type="Proteomes" id="UP000568109"/>
    </source>
</evidence>